<dbReference type="EMBL" id="MFUC01000022">
    <property type="protein sequence ID" value="OGI71824.1"/>
    <property type="molecule type" value="Genomic_DNA"/>
</dbReference>
<dbReference type="GO" id="GO:0019856">
    <property type="term" value="P:pyrimidine nucleobase biosynthetic process"/>
    <property type="evidence" value="ECO:0007669"/>
    <property type="project" value="TreeGrafter"/>
</dbReference>
<dbReference type="Gene3D" id="3.40.50.2020">
    <property type="match status" value="1"/>
</dbReference>
<evidence type="ECO:0000313" key="7">
    <source>
        <dbReference type="EMBL" id="OGI71824.1"/>
    </source>
</evidence>
<evidence type="ECO:0000313" key="8">
    <source>
        <dbReference type="Proteomes" id="UP000179686"/>
    </source>
</evidence>
<protein>
    <recommendedName>
        <fullName evidence="2 6">Orotate phosphoribosyltransferase</fullName>
        <shortName evidence="6">OPRT</shortName>
        <shortName evidence="6">OPRTase</shortName>
        <ecNumber evidence="2 6">2.4.2.10</ecNumber>
    </recommendedName>
</protein>
<dbReference type="HAMAP" id="MF_01208">
    <property type="entry name" value="PyrE"/>
    <property type="match status" value="1"/>
</dbReference>
<dbReference type="InterPro" id="IPR000836">
    <property type="entry name" value="PRTase_dom"/>
</dbReference>
<comment type="cofactor">
    <cofactor evidence="6">
        <name>Mg(2+)</name>
        <dbReference type="ChEBI" id="CHEBI:18420"/>
    </cofactor>
</comment>
<comment type="function">
    <text evidence="6">Catalyzes the transfer of a ribosyl phosphate group from 5-phosphoribose 1-diphosphate to orotate, leading to the formation of orotidine monophosphate (OMP).</text>
</comment>
<dbReference type="EC" id="2.4.2.10" evidence="2 6"/>
<evidence type="ECO:0000256" key="1">
    <source>
        <dbReference type="ARBA" id="ARBA00004889"/>
    </source>
</evidence>
<dbReference type="GO" id="GO:0000287">
    <property type="term" value="F:magnesium ion binding"/>
    <property type="evidence" value="ECO:0007669"/>
    <property type="project" value="UniProtKB-UniRule"/>
</dbReference>
<evidence type="ECO:0000256" key="6">
    <source>
        <dbReference type="HAMAP-Rule" id="MF_01208"/>
    </source>
</evidence>
<feature type="binding site" evidence="6">
    <location>
        <position position="121"/>
    </location>
    <ligand>
        <name>orotate</name>
        <dbReference type="ChEBI" id="CHEBI:30839"/>
    </ligand>
</feature>
<comment type="caution">
    <text evidence="7">The sequence shown here is derived from an EMBL/GenBank/DDBJ whole genome shotgun (WGS) entry which is preliminary data.</text>
</comment>
<dbReference type="UniPathway" id="UPA00070">
    <property type="reaction ID" value="UER00119"/>
</dbReference>
<evidence type="ECO:0000256" key="3">
    <source>
        <dbReference type="ARBA" id="ARBA00022676"/>
    </source>
</evidence>
<comment type="caution">
    <text evidence="6">Lacks conserved residue(s) required for the propagation of feature annotation.</text>
</comment>
<keyword evidence="6" id="KW-0460">Magnesium</keyword>
<gene>
    <name evidence="6" type="primary">pyrE</name>
    <name evidence="7" type="ORF">A3J61_02390</name>
</gene>
<dbReference type="STRING" id="1801752.A3J61_02390"/>
<reference evidence="7 8" key="1">
    <citation type="journal article" date="2016" name="Nat. Commun.">
        <title>Thousands of microbial genomes shed light on interconnected biogeochemical processes in an aquifer system.</title>
        <authorList>
            <person name="Anantharaman K."/>
            <person name="Brown C.T."/>
            <person name="Hug L.A."/>
            <person name="Sharon I."/>
            <person name="Castelle C.J."/>
            <person name="Probst A.J."/>
            <person name="Thomas B.C."/>
            <person name="Singh A."/>
            <person name="Wilkins M.J."/>
            <person name="Karaoz U."/>
            <person name="Brodie E.L."/>
            <person name="Williams K.H."/>
            <person name="Hubbard S.S."/>
            <person name="Banfield J.F."/>
        </authorList>
    </citation>
    <scope>NUCLEOTIDE SEQUENCE [LARGE SCALE GENOMIC DNA]</scope>
</reference>
<feature type="binding site" description="in other chain" evidence="6">
    <location>
        <begin position="117"/>
        <end position="125"/>
    </location>
    <ligand>
        <name>5-phospho-alpha-D-ribose 1-diphosphate</name>
        <dbReference type="ChEBI" id="CHEBI:58017"/>
        <note>ligand shared between dimeric partners</note>
    </ligand>
</feature>
<sequence>MNTERLVAENFLKMEVVKLNPNEPFLWSSGWWSPIYCDSRLSLSYVSERRFIQNRMAVMINNNFAKIDAICAVAEGGVPMGALIAHILDLPLFSMHPAWIKLTKNDLEPKRRILVFDDITSTGISSLSVVKALKEAGHTVLGVVSLFTYGFKEAETNFKIWDVSAYALTNLNTLCDVALETGYLKSEELDAIKKFSKDPVNWYKNLNK</sequence>
<dbReference type="GO" id="GO:0044205">
    <property type="term" value="P:'de novo' UMP biosynthetic process"/>
    <property type="evidence" value="ECO:0007669"/>
    <property type="project" value="UniProtKB-UniRule"/>
</dbReference>
<comment type="pathway">
    <text evidence="1 6">Pyrimidine metabolism; UMP biosynthesis via de novo pathway; UMP from orotate: step 1/2.</text>
</comment>
<dbReference type="PANTHER" id="PTHR19278">
    <property type="entry name" value="OROTATE PHOSPHORIBOSYLTRANSFERASE"/>
    <property type="match status" value="1"/>
</dbReference>
<comment type="subunit">
    <text evidence="6">Homodimer.</text>
</comment>
<dbReference type="AlphaFoldDB" id="A0A1F6VQD1"/>
<dbReference type="Proteomes" id="UP000179686">
    <property type="component" value="Unassembled WGS sequence"/>
</dbReference>
<keyword evidence="5 6" id="KW-0665">Pyrimidine biosynthesis</keyword>
<dbReference type="CDD" id="cd06223">
    <property type="entry name" value="PRTases_typeI"/>
    <property type="match status" value="1"/>
</dbReference>
<keyword evidence="4 6" id="KW-0808">Transferase</keyword>
<comment type="catalytic activity">
    <reaction evidence="6">
        <text>orotidine 5'-phosphate + diphosphate = orotate + 5-phospho-alpha-D-ribose 1-diphosphate</text>
        <dbReference type="Rhea" id="RHEA:10380"/>
        <dbReference type="ChEBI" id="CHEBI:30839"/>
        <dbReference type="ChEBI" id="CHEBI:33019"/>
        <dbReference type="ChEBI" id="CHEBI:57538"/>
        <dbReference type="ChEBI" id="CHEBI:58017"/>
        <dbReference type="EC" id="2.4.2.10"/>
    </reaction>
</comment>
<name>A0A1F6VQD1_9BACT</name>
<evidence type="ECO:0000256" key="4">
    <source>
        <dbReference type="ARBA" id="ARBA00022679"/>
    </source>
</evidence>
<dbReference type="PANTHER" id="PTHR19278:SF9">
    <property type="entry name" value="URIDINE 5'-MONOPHOSPHATE SYNTHASE"/>
    <property type="match status" value="1"/>
</dbReference>
<evidence type="ECO:0000256" key="5">
    <source>
        <dbReference type="ARBA" id="ARBA00022975"/>
    </source>
</evidence>
<organism evidence="7 8">
    <name type="scientific">Candidatus Nomurabacteria bacterium RIFCSPHIGHO2_02_FULL_38_15</name>
    <dbReference type="NCBI Taxonomy" id="1801752"/>
    <lineage>
        <taxon>Bacteria</taxon>
        <taxon>Candidatus Nomuraibacteriota</taxon>
    </lineage>
</organism>
<dbReference type="InterPro" id="IPR023031">
    <property type="entry name" value="OPRT"/>
</dbReference>
<dbReference type="InterPro" id="IPR029057">
    <property type="entry name" value="PRTase-like"/>
</dbReference>
<dbReference type="SUPFAM" id="SSF53271">
    <property type="entry name" value="PRTase-like"/>
    <property type="match status" value="1"/>
</dbReference>
<proteinExistence type="inferred from homology"/>
<evidence type="ECO:0000256" key="2">
    <source>
        <dbReference type="ARBA" id="ARBA00011971"/>
    </source>
</evidence>
<accession>A0A1F6VQD1</accession>
<keyword evidence="3 6" id="KW-0328">Glycosyltransferase</keyword>
<comment type="similarity">
    <text evidence="6">Belongs to the purine/pyrimidine phosphoribosyltransferase family. PyrE subfamily.</text>
</comment>
<dbReference type="GO" id="GO:0004588">
    <property type="term" value="F:orotate phosphoribosyltransferase activity"/>
    <property type="evidence" value="ECO:0007669"/>
    <property type="project" value="UniProtKB-UniRule"/>
</dbReference>